<dbReference type="GO" id="GO:0016740">
    <property type="term" value="F:transferase activity"/>
    <property type="evidence" value="ECO:0007669"/>
    <property type="project" value="UniProtKB-KW"/>
</dbReference>
<evidence type="ECO:0000259" key="2">
    <source>
        <dbReference type="Pfam" id="PF13649"/>
    </source>
</evidence>
<dbReference type="AlphaFoldDB" id="A0A919PRG1"/>
<name>A0A919PRG1_9ACTN</name>
<keyword evidence="4" id="KW-1185">Reference proteome</keyword>
<evidence type="ECO:0000256" key="1">
    <source>
        <dbReference type="ARBA" id="ARBA00022679"/>
    </source>
</evidence>
<keyword evidence="1" id="KW-0808">Transferase</keyword>
<gene>
    <name evidence="3" type="ORF">Dsi01nite_067800</name>
</gene>
<organism evidence="3 4">
    <name type="scientific">Dactylosporangium siamense</name>
    <dbReference type="NCBI Taxonomy" id="685454"/>
    <lineage>
        <taxon>Bacteria</taxon>
        <taxon>Bacillati</taxon>
        <taxon>Actinomycetota</taxon>
        <taxon>Actinomycetes</taxon>
        <taxon>Micromonosporales</taxon>
        <taxon>Micromonosporaceae</taxon>
        <taxon>Dactylosporangium</taxon>
    </lineage>
</organism>
<dbReference type="SUPFAM" id="SSF53335">
    <property type="entry name" value="S-adenosyl-L-methionine-dependent methyltransferases"/>
    <property type="match status" value="1"/>
</dbReference>
<protein>
    <recommendedName>
        <fullName evidence="2">Methyltransferase domain-containing protein</fullName>
    </recommendedName>
</protein>
<dbReference type="CDD" id="cd02440">
    <property type="entry name" value="AdoMet_MTases"/>
    <property type="match status" value="1"/>
</dbReference>
<dbReference type="Pfam" id="PF13649">
    <property type="entry name" value="Methyltransf_25"/>
    <property type="match status" value="1"/>
</dbReference>
<dbReference type="Proteomes" id="UP000660611">
    <property type="component" value="Unassembled WGS sequence"/>
</dbReference>
<accession>A0A919PRG1</accession>
<comment type="caution">
    <text evidence="3">The sequence shown here is derived from an EMBL/GenBank/DDBJ whole genome shotgun (WGS) entry which is preliminary data.</text>
</comment>
<evidence type="ECO:0000313" key="4">
    <source>
        <dbReference type="Proteomes" id="UP000660611"/>
    </source>
</evidence>
<feature type="domain" description="Methyltransferase" evidence="2">
    <location>
        <begin position="64"/>
        <end position="157"/>
    </location>
</feature>
<proteinExistence type="predicted"/>
<dbReference type="PANTHER" id="PTHR43861">
    <property type="entry name" value="TRANS-ACONITATE 2-METHYLTRANSFERASE-RELATED"/>
    <property type="match status" value="1"/>
</dbReference>
<dbReference type="EMBL" id="BONQ01000108">
    <property type="protein sequence ID" value="GIG48739.1"/>
    <property type="molecule type" value="Genomic_DNA"/>
</dbReference>
<sequence>MLNGTVGRPVTHRLPGMSDGLESLLDGQLAYYRARAPEYDEVYGERAFRSLTDLVDELPVGGDVLELACGTGQWTVRLAGRADHLTAVDGAPEMLDIARRRVEAAGLTATFEQRDLFSWRPQARYDTVFFAFWLSHVPPQRFAAFWAAVAGAVRPGGRVVFVDTDAAERLTERAAPGDRATVLRRLKDGSEHEVVKLFHDAAVLAADLAKLGWTAQVDPADGGFIRGVARLTDRSARD</sequence>
<dbReference type="InterPro" id="IPR041698">
    <property type="entry name" value="Methyltransf_25"/>
</dbReference>
<evidence type="ECO:0000313" key="3">
    <source>
        <dbReference type="EMBL" id="GIG48739.1"/>
    </source>
</evidence>
<reference evidence="3" key="1">
    <citation type="submission" date="2021-01" db="EMBL/GenBank/DDBJ databases">
        <title>Whole genome shotgun sequence of Dactylosporangium siamense NBRC 106093.</title>
        <authorList>
            <person name="Komaki H."/>
            <person name="Tamura T."/>
        </authorList>
    </citation>
    <scope>NUCLEOTIDE SEQUENCE</scope>
    <source>
        <strain evidence="3">NBRC 106093</strain>
    </source>
</reference>
<dbReference type="Gene3D" id="3.40.50.150">
    <property type="entry name" value="Vaccinia Virus protein VP39"/>
    <property type="match status" value="1"/>
</dbReference>
<dbReference type="InterPro" id="IPR029063">
    <property type="entry name" value="SAM-dependent_MTases_sf"/>
</dbReference>